<evidence type="ECO:0000256" key="1">
    <source>
        <dbReference type="PROSITE-ProRule" id="PRU00169"/>
    </source>
</evidence>
<reference evidence="4" key="1">
    <citation type="submission" date="2019-06" db="EMBL/GenBank/DDBJ databases">
        <title>The complete genome of Emcibacter congregatus ZYLT.</title>
        <authorList>
            <person name="Zhao Z."/>
        </authorList>
    </citation>
    <scope>NUCLEOTIDE SEQUENCE [LARGE SCALE GENOMIC DNA]</scope>
    <source>
        <strain evidence="4">MCCC 1A06723</strain>
    </source>
</reference>
<dbReference type="PROSITE" id="PS50110">
    <property type="entry name" value="RESPONSE_REGULATORY"/>
    <property type="match status" value="1"/>
</dbReference>
<dbReference type="Proteomes" id="UP000319148">
    <property type="component" value="Unassembled WGS sequence"/>
</dbReference>
<dbReference type="AlphaFoldDB" id="A0A501PJ44"/>
<keyword evidence="4" id="KW-1185">Reference proteome</keyword>
<name>A0A501PJ44_9PROT</name>
<gene>
    <name evidence="3" type="ORF">FIV46_09460</name>
</gene>
<dbReference type="Gene3D" id="3.40.50.2300">
    <property type="match status" value="1"/>
</dbReference>
<evidence type="ECO:0000313" key="3">
    <source>
        <dbReference type="EMBL" id="TPD60021.1"/>
    </source>
</evidence>
<organism evidence="3 4">
    <name type="scientific">Emcibacter nanhaiensis</name>
    <dbReference type="NCBI Taxonomy" id="1505037"/>
    <lineage>
        <taxon>Bacteria</taxon>
        <taxon>Pseudomonadati</taxon>
        <taxon>Pseudomonadota</taxon>
        <taxon>Alphaproteobacteria</taxon>
        <taxon>Emcibacterales</taxon>
        <taxon>Emcibacteraceae</taxon>
        <taxon>Emcibacter</taxon>
    </lineage>
</organism>
<dbReference type="EMBL" id="VFIY01000009">
    <property type="protein sequence ID" value="TPD60021.1"/>
    <property type="molecule type" value="Genomic_DNA"/>
</dbReference>
<dbReference type="GO" id="GO:0000160">
    <property type="term" value="P:phosphorelay signal transduction system"/>
    <property type="evidence" value="ECO:0007669"/>
    <property type="project" value="InterPro"/>
</dbReference>
<accession>A0A501PJ44</accession>
<dbReference type="CDD" id="cd00156">
    <property type="entry name" value="REC"/>
    <property type="match status" value="1"/>
</dbReference>
<keyword evidence="1" id="KW-0597">Phosphoprotein</keyword>
<protein>
    <submittedName>
        <fullName evidence="3">Response regulator</fullName>
    </submittedName>
</protein>
<sequence length="124" mass="13957">MLVTSRSVILVDDDADFISEMTEYLERLRIRSLVFHSAEDAIHSIINDPDAIVCMDLDLPGYGGGRLLDLVLGVNPKQIFFVISGLDEIEAELSQNRNSPLAIFCKPLDIEKFEVCLKAYLNRK</sequence>
<dbReference type="SUPFAM" id="SSF52172">
    <property type="entry name" value="CheY-like"/>
    <property type="match status" value="1"/>
</dbReference>
<feature type="modified residue" description="4-aspartylphosphate" evidence="1">
    <location>
        <position position="56"/>
    </location>
</feature>
<evidence type="ECO:0000313" key="4">
    <source>
        <dbReference type="Proteomes" id="UP000319148"/>
    </source>
</evidence>
<dbReference type="InterPro" id="IPR001789">
    <property type="entry name" value="Sig_transdc_resp-reg_receiver"/>
</dbReference>
<evidence type="ECO:0000259" key="2">
    <source>
        <dbReference type="PROSITE" id="PS50110"/>
    </source>
</evidence>
<dbReference type="InterPro" id="IPR011006">
    <property type="entry name" value="CheY-like_superfamily"/>
</dbReference>
<dbReference type="OrthoDB" id="9784252at2"/>
<proteinExistence type="predicted"/>
<comment type="caution">
    <text evidence="3">The sequence shown here is derived from an EMBL/GenBank/DDBJ whole genome shotgun (WGS) entry which is preliminary data.</text>
</comment>
<feature type="domain" description="Response regulatory" evidence="2">
    <location>
        <begin position="7"/>
        <end position="121"/>
    </location>
</feature>